<dbReference type="OrthoDB" id="5344363at2"/>
<dbReference type="EMBL" id="VIKS01000004">
    <property type="protein sequence ID" value="TQV88395.1"/>
    <property type="molecule type" value="Genomic_DNA"/>
</dbReference>
<dbReference type="InterPro" id="IPR038626">
    <property type="entry name" value="Rof-like_sf"/>
</dbReference>
<gene>
    <name evidence="1" type="ORF">FLL46_07690</name>
</gene>
<dbReference type="InterPro" id="IPR023534">
    <property type="entry name" value="Rof/RNase_P-like"/>
</dbReference>
<dbReference type="Proteomes" id="UP000315439">
    <property type="component" value="Unassembled WGS sequence"/>
</dbReference>
<evidence type="ECO:0000313" key="2">
    <source>
        <dbReference type="Proteomes" id="UP000315439"/>
    </source>
</evidence>
<name>A0A545UG30_9GAMM</name>
<organism evidence="1 2">
    <name type="scientific">Aliikangiella coralliicola</name>
    <dbReference type="NCBI Taxonomy" id="2592383"/>
    <lineage>
        <taxon>Bacteria</taxon>
        <taxon>Pseudomonadati</taxon>
        <taxon>Pseudomonadota</taxon>
        <taxon>Gammaproteobacteria</taxon>
        <taxon>Oceanospirillales</taxon>
        <taxon>Pleioneaceae</taxon>
        <taxon>Aliikangiella</taxon>
    </lineage>
</organism>
<keyword evidence="2" id="KW-1185">Reference proteome</keyword>
<sequence>MTQDRQKIINCNIHDYIEIACMYSFEIELSLNDGTNTIGRAVTTIIQTDSETQTNTGKAEYLVLQSEKERKNVLLSSIKKMRAITVNPHFDIITF</sequence>
<dbReference type="SUPFAM" id="SSF101744">
    <property type="entry name" value="Rof/RNase P subunit-like"/>
    <property type="match status" value="1"/>
</dbReference>
<dbReference type="Gene3D" id="2.30.30.400">
    <property type="entry name" value="Rof-like"/>
    <property type="match status" value="1"/>
</dbReference>
<dbReference type="Pfam" id="PF07073">
    <property type="entry name" value="ROF"/>
    <property type="match status" value="1"/>
</dbReference>
<reference evidence="1 2" key="1">
    <citation type="submission" date="2019-07" db="EMBL/GenBank/DDBJ databases">
        <title>Draft genome for Aliikangiella sp. M105.</title>
        <authorList>
            <person name="Wang G."/>
        </authorList>
    </citation>
    <scope>NUCLEOTIDE SEQUENCE [LARGE SCALE GENOMIC DNA]</scope>
    <source>
        <strain evidence="1 2">M105</strain>
    </source>
</reference>
<dbReference type="AlphaFoldDB" id="A0A545UG30"/>
<proteinExistence type="predicted"/>
<accession>A0A545UG30</accession>
<dbReference type="RefSeq" id="WP_142892903.1">
    <property type="nucleotide sequence ID" value="NZ_ML660162.1"/>
</dbReference>
<protein>
    <submittedName>
        <fullName evidence="1">Uncharacterized protein</fullName>
    </submittedName>
</protein>
<dbReference type="InterPro" id="IPR009778">
    <property type="entry name" value="ROF"/>
</dbReference>
<comment type="caution">
    <text evidence="1">The sequence shown here is derived from an EMBL/GenBank/DDBJ whole genome shotgun (WGS) entry which is preliminary data.</text>
</comment>
<evidence type="ECO:0000313" key="1">
    <source>
        <dbReference type="EMBL" id="TQV88395.1"/>
    </source>
</evidence>